<keyword evidence="3" id="KW-1185">Reference proteome</keyword>
<feature type="transmembrane region" description="Helical" evidence="1">
    <location>
        <begin position="107"/>
        <end position="133"/>
    </location>
</feature>
<evidence type="ECO:0000313" key="3">
    <source>
        <dbReference type="Proteomes" id="UP000321083"/>
    </source>
</evidence>
<dbReference type="AlphaFoldDB" id="A0A5C6M5M4"/>
<evidence type="ECO:0000256" key="1">
    <source>
        <dbReference type="SAM" id="Phobius"/>
    </source>
</evidence>
<feature type="transmembrane region" description="Helical" evidence="1">
    <location>
        <begin position="501"/>
        <end position="520"/>
    </location>
</feature>
<dbReference type="Proteomes" id="UP000321083">
    <property type="component" value="Unassembled WGS sequence"/>
</dbReference>
<sequence length="591" mass="63805">MAVGPIFEREVLTTPRRLSHYIMRAGFVAGLLILFYSLRQATIGFQDVVFAGDVASFSALVFRVFALLQLTLSLFFATLFAASVVAQEKDRKTLILLLMTDLRNYELALGKLLASLLNVGVLLAASWPVFALLRLLGGVTWQQILWSQAIVCAATLAAGAWGSLVAFWREKTFQTIAISVLGVAVFLLAAHGLGVVLGGAAAVLSPYDGLLQVLNPLSVDRPGVLQVSAWPTVLAMLVLAAGLSQFTVVMLRRWNPSKEVYQGVLEATVPGSAEDAAAEEARIPSTVVAGAQRKHRQVWNQPVIWREMRTRAYGRRMIWIKLCYVLLAVLVAAVSWARPESGVGGGGLVLGMVSAPAFAVLGIGILSLLLSNAQAVTSITNERDGRTLEILLVTDLRPWEFMFGKIGGAVWNAREMLLLPLLLVAAFCAGGVIPQLTVENAIYVSVGYTVLTLFAVALGLHAGLSYENSRQAIAHSLGTMFFLCVGIFVFMLLLVEARSSFAIQLQSFILFIGFGSLGLYSSLTHRNPSNALTMASLLLPFLTFYAITEFLLGGNLGVCFWICMAYGFAAVAMMVPAMNDFDIALGRNAQE</sequence>
<keyword evidence="1" id="KW-1133">Transmembrane helix</keyword>
<accession>A0A5C6M5M4</accession>
<evidence type="ECO:0000313" key="2">
    <source>
        <dbReference type="EMBL" id="TWW09517.1"/>
    </source>
</evidence>
<feature type="transmembrane region" description="Helical" evidence="1">
    <location>
        <begin position="349"/>
        <end position="370"/>
    </location>
</feature>
<dbReference type="PANTHER" id="PTHR43471:SF12">
    <property type="entry name" value="HYPOTHETICAL MEMBRANE PROTEIN, CONSERVED"/>
    <property type="match status" value="1"/>
</dbReference>
<feature type="transmembrane region" description="Helical" evidence="1">
    <location>
        <begin position="318"/>
        <end position="337"/>
    </location>
</feature>
<feature type="transmembrane region" description="Helical" evidence="1">
    <location>
        <begin position="442"/>
        <end position="460"/>
    </location>
</feature>
<organism evidence="2 3">
    <name type="scientific">Planctomyces bekefii</name>
    <dbReference type="NCBI Taxonomy" id="1653850"/>
    <lineage>
        <taxon>Bacteria</taxon>
        <taxon>Pseudomonadati</taxon>
        <taxon>Planctomycetota</taxon>
        <taxon>Planctomycetia</taxon>
        <taxon>Planctomycetales</taxon>
        <taxon>Planctomycetaceae</taxon>
        <taxon>Planctomyces</taxon>
    </lineage>
</organism>
<dbReference type="EMBL" id="SRHE01000252">
    <property type="protein sequence ID" value="TWW09517.1"/>
    <property type="molecule type" value="Genomic_DNA"/>
</dbReference>
<gene>
    <name evidence="2" type="ORF">E3A20_13530</name>
</gene>
<protein>
    <recommendedName>
        <fullName evidence="4">ABC transporter permease</fullName>
    </recommendedName>
</protein>
<feature type="transmembrane region" description="Helical" evidence="1">
    <location>
        <begin position="59"/>
        <end position="86"/>
    </location>
</feature>
<feature type="transmembrane region" description="Helical" evidence="1">
    <location>
        <begin position="417"/>
        <end position="436"/>
    </location>
</feature>
<dbReference type="PANTHER" id="PTHR43471">
    <property type="entry name" value="ABC TRANSPORTER PERMEASE"/>
    <property type="match status" value="1"/>
</dbReference>
<comment type="caution">
    <text evidence="2">The sequence shown here is derived from an EMBL/GenBank/DDBJ whole genome shotgun (WGS) entry which is preliminary data.</text>
</comment>
<feature type="transmembrane region" description="Helical" evidence="1">
    <location>
        <begin position="558"/>
        <end position="578"/>
    </location>
</feature>
<reference evidence="2 3" key="1">
    <citation type="submission" date="2019-08" db="EMBL/GenBank/DDBJ databases">
        <title>100 year-old enigma solved: identification of Planctomyces bekefii, the type genus and species of the phylum Planctomycetes.</title>
        <authorList>
            <person name="Svetlana D.N."/>
            <person name="Overmann J."/>
        </authorList>
    </citation>
    <scope>NUCLEOTIDE SEQUENCE [LARGE SCALE GENOMIC DNA]</scope>
    <source>
        <strain evidence="2">Phe10_nw2017</strain>
    </source>
</reference>
<feature type="transmembrane region" description="Helical" evidence="1">
    <location>
        <begin position="21"/>
        <end position="39"/>
    </location>
</feature>
<feature type="transmembrane region" description="Helical" evidence="1">
    <location>
        <begin position="532"/>
        <end position="552"/>
    </location>
</feature>
<proteinExistence type="predicted"/>
<keyword evidence="1" id="KW-0472">Membrane</keyword>
<feature type="transmembrane region" description="Helical" evidence="1">
    <location>
        <begin position="472"/>
        <end position="495"/>
    </location>
</feature>
<keyword evidence="1" id="KW-0812">Transmembrane</keyword>
<feature type="transmembrane region" description="Helical" evidence="1">
    <location>
        <begin position="180"/>
        <end position="207"/>
    </location>
</feature>
<feature type="transmembrane region" description="Helical" evidence="1">
    <location>
        <begin position="227"/>
        <end position="251"/>
    </location>
</feature>
<feature type="transmembrane region" description="Helical" evidence="1">
    <location>
        <begin position="145"/>
        <end position="168"/>
    </location>
</feature>
<reference evidence="2 3" key="2">
    <citation type="submission" date="2019-08" db="EMBL/GenBank/DDBJ databases">
        <authorList>
            <person name="Henke P."/>
        </authorList>
    </citation>
    <scope>NUCLEOTIDE SEQUENCE [LARGE SCALE GENOMIC DNA]</scope>
    <source>
        <strain evidence="2">Phe10_nw2017</strain>
    </source>
</reference>
<name>A0A5C6M5M4_9PLAN</name>
<evidence type="ECO:0008006" key="4">
    <source>
        <dbReference type="Google" id="ProtNLM"/>
    </source>
</evidence>